<dbReference type="EMBL" id="JYIZ01000046">
    <property type="protein sequence ID" value="KJL40545.1"/>
    <property type="molecule type" value="Genomic_DNA"/>
</dbReference>
<dbReference type="InterPro" id="IPR036388">
    <property type="entry name" value="WH-like_DNA-bd_sf"/>
</dbReference>
<dbReference type="Proteomes" id="UP000033956">
    <property type="component" value="Unassembled WGS sequence"/>
</dbReference>
<keyword evidence="3" id="KW-1185">Reference proteome</keyword>
<organism evidence="2 3">
    <name type="scientific">Microbacterium terrae</name>
    <dbReference type="NCBI Taxonomy" id="69369"/>
    <lineage>
        <taxon>Bacteria</taxon>
        <taxon>Bacillati</taxon>
        <taxon>Actinomycetota</taxon>
        <taxon>Actinomycetes</taxon>
        <taxon>Micrococcales</taxon>
        <taxon>Microbacteriaceae</taxon>
        <taxon>Microbacterium</taxon>
    </lineage>
</organism>
<gene>
    <name evidence="2" type="ORF">RS81_01629</name>
</gene>
<name>A0A0M2H967_9MICO</name>
<comment type="caution">
    <text evidence="2">The sequence shown here is derived from an EMBL/GenBank/DDBJ whole genome shotgun (WGS) entry which is preliminary data.</text>
</comment>
<accession>A0A0M2H967</accession>
<dbReference type="InterPro" id="IPR036390">
    <property type="entry name" value="WH_DNA-bd_sf"/>
</dbReference>
<feature type="compositionally biased region" description="Acidic residues" evidence="1">
    <location>
        <begin position="1"/>
        <end position="11"/>
    </location>
</feature>
<feature type="region of interest" description="Disordered" evidence="1">
    <location>
        <begin position="162"/>
        <end position="254"/>
    </location>
</feature>
<dbReference type="OrthoDB" id="3697068at2"/>
<evidence type="ECO:0008006" key="4">
    <source>
        <dbReference type="Google" id="ProtNLM"/>
    </source>
</evidence>
<sequence length="275" mass="29782">MSDENITDSEGTDPRIPTDHRPLGFWLRTVDHLLTRAFAEALAAEGVDRRDWMLLSRLGGDVAPDAAPPVRDGKRMRRLEDRGWVDQRGDGTWTLTDAGRAEHARLAATVDAIRTRVVGAAGDDGYAAATTALEAIARELGWTEGMRPPRRPGPFRPEFRFGFGPGRFRGFAPGGPGRPGRPDEHGDRFEGGYPDAPHRHHPHGPHAHGGYGPGGFAGDPCDRGGFDRHRRGRFADHDGSGHPRGAHGRRGDDSAYERGFVAGFEAAAQRAGDPA</sequence>
<dbReference type="RefSeq" id="WP_052682506.1">
    <property type="nucleotide sequence ID" value="NZ_BAAAUP010000003.1"/>
</dbReference>
<protein>
    <recommendedName>
        <fullName evidence="4">HTH marR-type domain-containing protein</fullName>
    </recommendedName>
</protein>
<feature type="compositionally biased region" description="Gly residues" evidence="1">
    <location>
        <begin position="163"/>
        <end position="178"/>
    </location>
</feature>
<dbReference type="SUPFAM" id="SSF46785">
    <property type="entry name" value="Winged helix' DNA-binding domain"/>
    <property type="match status" value="1"/>
</dbReference>
<feature type="compositionally biased region" description="Basic and acidic residues" evidence="1">
    <location>
        <begin position="220"/>
        <end position="241"/>
    </location>
</feature>
<feature type="compositionally biased region" description="Gly residues" evidence="1">
    <location>
        <begin position="207"/>
        <end position="217"/>
    </location>
</feature>
<evidence type="ECO:0000313" key="2">
    <source>
        <dbReference type="EMBL" id="KJL40545.1"/>
    </source>
</evidence>
<dbReference type="PATRIC" id="fig|92835.4.peg.1649"/>
<dbReference type="STRING" id="92835.RS81_01629"/>
<dbReference type="Gene3D" id="1.10.10.10">
    <property type="entry name" value="Winged helix-like DNA-binding domain superfamily/Winged helix DNA-binding domain"/>
    <property type="match status" value="2"/>
</dbReference>
<reference evidence="2 3" key="1">
    <citation type="submission" date="2015-02" db="EMBL/GenBank/DDBJ databases">
        <title>Draft genome sequences of ten Microbacterium spp. with emphasis on heavy metal contaminated environments.</title>
        <authorList>
            <person name="Corretto E."/>
        </authorList>
    </citation>
    <scope>NUCLEOTIDE SEQUENCE [LARGE SCALE GENOMIC DNA]</scope>
    <source>
        <strain evidence="2 3">DSM 12510</strain>
    </source>
</reference>
<evidence type="ECO:0000313" key="3">
    <source>
        <dbReference type="Proteomes" id="UP000033956"/>
    </source>
</evidence>
<feature type="region of interest" description="Disordered" evidence="1">
    <location>
        <begin position="1"/>
        <end position="20"/>
    </location>
</feature>
<feature type="compositionally biased region" description="Basic and acidic residues" evidence="1">
    <location>
        <begin position="180"/>
        <end position="190"/>
    </location>
</feature>
<dbReference type="AlphaFoldDB" id="A0A0M2H967"/>
<evidence type="ECO:0000256" key="1">
    <source>
        <dbReference type="SAM" id="MobiDB-lite"/>
    </source>
</evidence>
<proteinExistence type="predicted"/>